<gene>
    <name evidence="1" type="ORF">BJ138DRAFT_1197459</name>
</gene>
<sequence>LVCGRTGAGKSSLINLILGEEKAPISHYGGACTLEAMRYTTTIESQQFNIIDTVGHNEPKTSQQRERLFETIVNTYELLASLATTGGVHLLVFCFSAGRLTEATRRTYSLFHDFMCGGRVPSVLVITHLEYISPMDSWWANSDNRRAFYKCGIRPKATACVTTLIGQRGSNQQHKYDQSKMKVHELLQRNALAWKSEKTQRFSRLSGKLRNWNFRWLTGTSRPRFEELVKKLSHCGLSTVVAMSVARKIMGLEDDGCALVDRSDGIDSVSHPPVVLAQHNPAPTSVNQNIWDLEEDRESERKSSFEQRLQYA</sequence>
<evidence type="ECO:0000313" key="1">
    <source>
        <dbReference type="EMBL" id="KAH7909583.1"/>
    </source>
</evidence>
<keyword evidence="1" id="KW-0378">Hydrolase</keyword>
<protein>
    <submittedName>
        <fullName evidence="1">P-loop containing nucleoside triphosphate hydrolase protein</fullName>
    </submittedName>
</protein>
<comment type="caution">
    <text evidence="1">The sequence shown here is derived from an EMBL/GenBank/DDBJ whole genome shotgun (WGS) entry which is preliminary data.</text>
</comment>
<dbReference type="Proteomes" id="UP000790377">
    <property type="component" value="Unassembled WGS sequence"/>
</dbReference>
<accession>A0ACB8AA79</accession>
<reference evidence="1" key="1">
    <citation type="journal article" date="2021" name="New Phytol.">
        <title>Evolutionary innovations through gain and loss of genes in the ectomycorrhizal Boletales.</title>
        <authorList>
            <person name="Wu G."/>
            <person name="Miyauchi S."/>
            <person name="Morin E."/>
            <person name="Kuo A."/>
            <person name="Drula E."/>
            <person name="Varga T."/>
            <person name="Kohler A."/>
            <person name="Feng B."/>
            <person name="Cao Y."/>
            <person name="Lipzen A."/>
            <person name="Daum C."/>
            <person name="Hundley H."/>
            <person name="Pangilinan J."/>
            <person name="Johnson J."/>
            <person name="Barry K."/>
            <person name="LaButti K."/>
            <person name="Ng V."/>
            <person name="Ahrendt S."/>
            <person name="Min B."/>
            <person name="Choi I.G."/>
            <person name="Park H."/>
            <person name="Plett J.M."/>
            <person name="Magnuson J."/>
            <person name="Spatafora J.W."/>
            <person name="Nagy L.G."/>
            <person name="Henrissat B."/>
            <person name="Grigoriev I.V."/>
            <person name="Yang Z.L."/>
            <person name="Xu J."/>
            <person name="Martin F.M."/>
        </authorList>
    </citation>
    <scope>NUCLEOTIDE SEQUENCE</scope>
    <source>
        <strain evidence="1">ATCC 28755</strain>
    </source>
</reference>
<name>A0ACB8AA79_9AGAM</name>
<dbReference type="EMBL" id="MU267752">
    <property type="protein sequence ID" value="KAH7909583.1"/>
    <property type="molecule type" value="Genomic_DNA"/>
</dbReference>
<proteinExistence type="predicted"/>
<keyword evidence="2" id="KW-1185">Reference proteome</keyword>
<feature type="non-terminal residue" evidence="1">
    <location>
        <position position="1"/>
    </location>
</feature>
<evidence type="ECO:0000313" key="2">
    <source>
        <dbReference type="Proteomes" id="UP000790377"/>
    </source>
</evidence>
<organism evidence="1 2">
    <name type="scientific">Hygrophoropsis aurantiaca</name>
    <dbReference type="NCBI Taxonomy" id="72124"/>
    <lineage>
        <taxon>Eukaryota</taxon>
        <taxon>Fungi</taxon>
        <taxon>Dikarya</taxon>
        <taxon>Basidiomycota</taxon>
        <taxon>Agaricomycotina</taxon>
        <taxon>Agaricomycetes</taxon>
        <taxon>Agaricomycetidae</taxon>
        <taxon>Boletales</taxon>
        <taxon>Coniophorineae</taxon>
        <taxon>Hygrophoropsidaceae</taxon>
        <taxon>Hygrophoropsis</taxon>
    </lineage>
</organism>